<dbReference type="InterPro" id="IPR029526">
    <property type="entry name" value="PGBD"/>
</dbReference>
<gene>
    <name evidence="2" type="primary">PGBD3</name>
    <name evidence="2" type="ORF">T11_5851</name>
</gene>
<dbReference type="STRING" id="268475.A0A0V1HQ99"/>
<dbReference type="EMBL" id="JYDP01000038">
    <property type="protein sequence ID" value="KRZ12697.1"/>
    <property type="molecule type" value="Genomic_DNA"/>
</dbReference>
<evidence type="ECO:0000259" key="1">
    <source>
        <dbReference type="Pfam" id="PF13843"/>
    </source>
</evidence>
<sequence>MSRLFVTLESVMDYIESLPEEMQSTAEICQLPPVEDGNITDEEYVDEDNLGEVTPEDVCGELDVTVMHDDYESDSESIDTLPVERTSWKRRACFSSDWGEEKPLSLHETASELIPLIEKIEDFADKSQRYALQKEVHVEDLMRFFGLILLSGYHSVPNENHFWSTADDVCVPIVPRVMARNKFKKVKRYFYLVDNSKLKKDDLKGKIKPLYDYLNQKLLQFGVFKEKLSIDESMVPYYGHHSSKMFIRGKPIRLGQKIWAMTSTSGYPFKLELYNGVAEKTREPLGTLRNTRTKGIPLMETNKVAKKQRGFFDYRCDGNVYVCRWNNSSSGHVGFKPSNSLASRANKTSRKKESTIVPMPNIVKNYNESMGGVDTMDMLLSMVAVWRLHCELHDADRLAMTHLAFRRNITAHLLRARPLQISRPGPRSHLPHSLRSSRGHFLQSSTQGRCAVCKKYCRNQCVQCGKRLHQICFPDLVSAKLSIHSNWITIRSLKEGAQAYSGYNLKKRFEVLQIRDEFRLIRKRKNESNIRHAAASDEIYDAIKTFMNEPVTAESGRRS</sequence>
<keyword evidence="3" id="KW-1185">Reference proteome</keyword>
<protein>
    <submittedName>
        <fullName evidence="2">PiggyBac transposable element-derived protein 3</fullName>
    </submittedName>
</protein>
<accession>A0A0V1HQ99</accession>
<dbReference type="AlphaFoldDB" id="A0A0V1HQ99"/>
<comment type="caution">
    <text evidence="2">The sequence shown here is derived from an EMBL/GenBank/DDBJ whole genome shotgun (WGS) entry which is preliminary data.</text>
</comment>
<feature type="domain" description="PiggyBac transposable element-derived protein" evidence="1">
    <location>
        <begin position="285"/>
        <end position="382"/>
    </location>
</feature>
<organism evidence="2 3">
    <name type="scientific">Trichinella zimbabwensis</name>
    <dbReference type="NCBI Taxonomy" id="268475"/>
    <lineage>
        <taxon>Eukaryota</taxon>
        <taxon>Metazoa</taxon>
        <taxon>Ecdysozoa</taxon>
        <taxon>Nematoda</taxon>
        <taxon>Enoplea</taxon>
        <taxon>Dorylaimia</taxon>
        <taxon>Trichinellida</taxon>
        <taxon>Trichinellidae</taxon>
        <taxon>Trichinella</taxon>
    </lineage>
</organism>
<dbReference type="PANTHER" id="PTHR47055">
    <property type="entry name" value="DDE_TNP_1_7 DOMAIN-CONTAINING PROTEIN"/>
    <property type="match status" value="1"/>
</dbReference>
<evidence type="ECO:0000313" key="2">
    <source>
        <dbReference type="EMBL" id="KRZ12697.1"/>
    </source>
</evidence>
<proteinExistence type="predicted"/>
<dbReference type="Proteomes" id="UP000055024">
    <property type="component" value="Unassembled WGS sequence"/>
</dbReference>
<evidence type="ECO:0000313" key="3">
    <source>
        <dbReference type="Proteomes" id="UP000055024"/>
    </source>
</evidence>
<dbReference type="Pfam" id="PF13843">
    <property type="entry name" value="DDE_Tnp_1_7"/>
    <property type="match status" value="2"/>
</dbReference>
<dbReference type="InterPro" id="IPR052638">
    <property type="entry name" value="PiggyBac_TE-derived"/>
</dbReference>
<name>A0A0V1HQ99_9BILA</name>
<dbReference type="GO" id="GO:0043565">
    <property type="term" value="F:sequence-specific DNA binding"/>
    <property type="evidence" value="ECO:0007669"/>
    <property type="project" value="TreeGrafter"/>
</dbReference>
<dbReference type="PANTHER" id="PTHR47055:SF3">
    <property type="entry name" value="PHORBOL-ESTER_DAG-TYPE DOMAIN-CONTAINING PROTEIN"/>
    <property type="match status" value="1"/>
</dbReference>
<feature type="domain" description="PiggyBac transposable element-derived protein" evidence="1">
    <location>
        <begin position="124"/>
        <end position="282"/>
    </location>
</feature>
<dbReference type="OrthoDB" id="5919938at2759"/>
<reference evidence="2 3" key="1">
    <citation type="submission" date="2015-01" db="EMBL/GenBank/DDBJ databases">
        <title>Evolution of Trichinella species and genotypes.</title>
        <authorList>
            <person name="Korhonen P.K."/>
            <person name="Edoardo P."/>
            <person name="Giuseppe L.R."/>
            <person name="Gasser R.B."/>
        </authorList>
    </citation>
    <scope>NUCLEOTIDE SEQUENCE [LARGE SCALE GENOMIC DNA]</scope>
    <source>
        <strain evidence="2">ISS1029</strain>
    </source>
</reference>